<reference evidence="1 2" key="1">
    <citation type="submission" date="2020-08" db="EMBL/GenBank/DDBJ databases">
        <title>Genomic Encyclopedia of Type Strains, Phase IV (KMG-IV): sequencing the most valuable type-strain genomes for metagenomic binning, comparative biology and taxonomic classification.</title>
        <authorList>
            <person name="Goeker M."/>
        </authorList>
    </citation>
    <scope>NUCLEOTIDE SEQUENCE [LARGE SCALE GENOMIC DNA]</scope>
    <source>
        <strain evidence="1 2">DSM 26718</strain>
    </source>
</reference>
<proteinExistence type="predicted"/>
<sequence>MLGITTCFGNISNPELATDSDFNSAATMNVPASLLTGSVRLRMNLTDVAPANYRAGVVVEREGDALNLLGLSLANAIVVRTYLKTGATVTLQEEYPVDVNLANTLLGSNAGKIRVEFVAAKRFNQIEVEAASVLSLGYGLNVYYAYAIDANVVNSANGYVSRFETPSPSTYSTEVLTNRISVCANSRVSNPLSAVDKDLTNYATMRSLVDVSCPTTLRTQLEGTAPAGYQAGFVLGSGSLLDVKALDGLRVTTYLGGVAQESGAGASLLNLGVLGNQQYNVSFPTTKPFDRVEIQQTKVLSALDDLRVYYGFGVEPRVFRDLEPRLSEFVDPAGNYQVNGSLVCVNCSVTNPQNAADNDVKNNYATIRTGLSLGGTTRLKLRLDGPGRAGNVAGAVLGLGAGLLDARLLSNVRINTYTGTPGSAPGSTDGGQLVESAVGSSLLNLELLADGRQEVSFLTTRDFDWVEIELTNGVSLLDNTQVYYGFAEDRPVGFPSNITVPRPLPVQLTSFTARPSGAVVNLAWQTATELNSSFFVVERSVQPATGFEAIGQVAAAGSSSSVQRYALLDPTAGTQGATTLYYRLRQVDRDGTEVYSSVVAARLRTTPVAFAVYPNPASASDVLRAELPVLAEGAYHLSVYNMQGALVSRQQVTQQVLELTSLRLHAGLYQVVLADASGQRIATQRLVVSSR</sequence>
<evidence type="ECO:0008006" key="3">
    <source>
        <dbReference type="Google" id="ProtNLM"/>
    </source>
</evidence>
<gene>
    <name evidence="1" type="ORF">HNQ93_000778</name>
</gene>
<name>A0A7W9SZM9_9BACT</name>
<organism evidence="1 2">
    <name type="scientific">Hymenobacter luteus</name>
    <dbReference type="NCBI Taxonomy" id="1411122"/>
    <lineage>
        <taxon>Bacteria</taxon>
        <taxon>Pseudomonadati</taxon>
        <taxon>Bacteroidota</taxon>
        <taxon>Cytophagia</taxon>
        <taxon>Cytophagales</taxon>
        <taxon>Hymenobacteraceae</taxon>
        <taxon>Hymenobacter</taxon>
    </lineage>
</organism>
<dbReference type="InterPro" id="IPR026444">
    <property type="entry name" value="Secre_tail"/>
</dbReference>
<dbReference type="EMBL" id="JACHGG010000001">
    <property type="protein sequence ID" value="MBB6057948.1"/>
    <property type="molecule type" value="Genomic_DNA"/>
</dbReference>
<dbReference type="Proteomes" id="UP000532746">
    <property type="component" value="Unassembled WGS sequence"/>
</dbReference>
<comment type="caution">
    <text evidence="1">The sequence shown here is derived from an EMBL/GenBank/DDBJ whole genome shotgun (WGS) entry which is preliminary data.</text>
</comment>
<evidence type="ECO:0000313" key="2">
    <source>
        <dbReference type="Proteomes" id="UP000532746"/>
    </source>
</evidence>
<dbReference type="AlphaFoldDB" id="A0A7W9SZM9"/>
<evidence type="ECO:0000313" key="1">
    <source>
        <dbReference type="EMBL" id="MBB6057948.1"/>
    </source>
</evidence>
<dbReference type="Gene3D" id="2.60.40.10">
    <property type="entry name" value="Immunoglobulins"/>
    <property type="match status" value="1"/>
</dbReference>
<dbReference type="RefSeq" id="WP_183401867.1">
    <property type="nucleotide sequence ID" value="NZ_JACHGG010000001.1"/>
</dbReference>
<protein>
    <recommendedName>
        <fullName evidence="3">T9SS type A sorting domain-containing protein</fullName>
    </recommendedName>
</protein>
<keyword evidence="2" id="KW-1185">Reference proteome</keyword>
<dbReference type="NCBIfam" id="TIGR04183">
    <property type="entry name" value="Por_Secre_tail"/>
    <property type="match status" value="1"/>
</dbReference>
<accession>A0A7W9SZM9</accession>
<dbReference type="InterPro" id="IPR013783">
    <property type="entry name" value="Ig-like_fold"/>
</dbReference>